<protein>
    <recommendedName>
        <fullName evidence="5 6">Large ribosomal subunit protein uL16</fullName>
    </recommendedName>
</protein>
<dbReference type="SUPFAM" id="SSF54686">
    <property type="entry name" value="Ribosomal protein L16p/L10e"/>
    <property type="match status" value="1"/>
</dbReference>
<dbReference type="CDD" id="cd01433">
    <property type="entry name" value="Ribosomal_L16_L10e"/>
    <property type="match status" value="1"/>
</dbReference>
<reference evidence="9 10" key="1">
    <citation type="journal article" date="2016" name="Nat. Commun.">
        <title>Thousands of microbial genomes shed light on interconnected biogeochemical processes in an aquifer system.</title>
        <authorList>
            <person name="Anantharaman K."/>
            <person name="Brown C.T."/>
            <person name="Hug L.A."/>
            <person name="Sharon I."/>
            <person name="Castelle C.J."/>
            <person name="Probst A.J."/>
            <person name="Thomas B.C."/>
            <person name="Singh A."/>
            <person name="Wilkins M.J."/>
            <person name="Karaoz U."/>
            <person name="Brodie E.L."/>
            <person name="Williams K.H."/>
            <person name="Hubbard S.S."/>
            <person name="Banfield J.F."/>
        </authorList>
    </citation>
    <scope>NUCLEOTIDE SEQUENCE [LARGE SCALE GENOMIC DNA]</scope>
</reference>
<keyword evidence="3 6" id="KW-0689">Ribosomal protein</keyword>
<dbReference type="PANTHER" id="PTHR12220:SF13">
    <property type="entry name" value="LARGE RIBOSOMAL SUBUNIT PROTEIN UL16M"/>
    <property type="match status" value="1"/>
</dbReference>
<evidence type="ECO:0000256" key="4">
    <source>
        <dbReference type="ARBA" id="ARBA00023274"/>
    </source>
</evidence>
<dbReference type="NCBIfam" id="TIGR01164">
    <property type="entry name" value="rplP_bact"/>
    <property type="match status" value="1"/>
</dbReference>
<keyword evidence="2 6" id="KW-0820">tRNA-binding</keyword>
<dbReference type="InterPro" id="IPR047873">
    <property type="entry name" value="Ribosomal_uL16"/>
</dbReference>
<keyword evidence="4 6" id="KW-0687">Ribonucleoprotein</keyword>
<dbReference type="InterPro" id="IPR016180">
    <property type="entry name" value="Ribosomal_uL16_dom"/>
</dbReference>
<dbReference type="FunFam" id="3.90.1170.10:FF:000001">
    <property type="entry name" value="50S ribosomal protein L16"/>
    <property type="match status" value="1"/>
</dbReference>
<gene>
    <name evidence="6" type="primary">rplP</name>
    <name evidence="9" type="ORF">A2909_02300</name>
</gene>
<dbReference type="GO" id="GO:0006412">
    <property type="term" value="P:translation"/>
    <property type="evidence" value="ECO:0007669"/>
    <property type="project" value="UniProtKB-UniRule"/>
</dbReference>
<evidence type="ECO:0000313" key="9">
    <source>
        <dbReference type="EMBL" id="OHA13588.1"/>
    </source>
</evidence>
<comment type="similarity">
    <text evidence="1 6 7">Belongs to the universal ribosomal protein uL16 family.</text>
</comment>
<keyword evidence="6 8" id="KW-0699">rRNA-binding</keyword>
<proteinExistence type="inferred from homology"/>
<dbReference type="HAMAP" id="MF_01342">
    <property type="entry name" value="Ribosomal_uL16"/>
    <property type="match status" value="1"/>
</dbReference>
<dbReference type="PRINTS" id="PR00060">
    <property type="entry name" value="RIBOSOMALL16"/>
</dbReference>
<evidence type="ECO:0000256" key="3">
    <source>
        <dbReference type="ARBA" id="ARBA00022980"/>
    </source>
</evidence>
<dbReference type="AlphaFoldDB" id="A0A1G2LPM4"/>
<dbReference type="InterPro" id="IPR000114">
    <property type="entry name" value="Ribosomal_uL16_bact-type"/>
</dbReference>
<dbReference type="InterPro" id="IPR036920">
    <property type="entry name" value="Ribosomal_uL16_sf"/>
</dbReference>
<evidence type="ECO:0000256" key="1">
    <source>
        <dbReference type="ARBA" id="ARBA00008931"/>
    </source>
</evidence>
<dbReference type="GO" id="GO:0022625">
    <property type="term" value="C:cytosolic large ribosomal subunit"/>
    <property type="evidence" value="ECO:0007669"/>
    <property type="project" value="TreeGrafter"/>
</dbReference>
<evidence type="ECO:0000256" key="6">
    <source>
        <dbReference type="HAMAP-Rule" id="MF_01342"/>
    </source>
</evidence>
<name>A0A1G2LPM4_9BACT</name>
<dbReference type="Gene3D" id="3.90.1170.10">
    <property type="entry name" value="Ribosomal protein L10e/L16"/>
    <property type="match status" value="1"/>
</dbReference>
<keyword evidence="6 8" id="KW-0694">RNA-binding</keyword>
<dbReference type="PANTHER" id="PTHR12220">
    <property type="entry name" value="50S/60S RIBOSOMAL PROTEIN L16"/>
    <property type="match status" value="1"/>
</dbReference>
<organism evidence="9 10">
    <name type="scientific">Candidatus Tagabacteria bacterium RIFCSPLOWO2_01_FULL_39_11</name>
    <dbReference type="NCBI Taxonomy" id="1802295"/>
    <lineage>
        <taxon>Bacteria</taxon>
        <taxon>Candidatus Tagaibacteriota</taxon>
    </lineage>
</organism>
<accession>A0A1G2LPM4</accession>
<dbReference type="Pfam" id="PF00252">
    <property type="entry name" value="Ribosomal_L16"/>
    <property type="match status" value="1"/>
</dbReference>
<comment type="function">
    <text evidence="6 8">Binds 23S rRNA and is also seen to make contacts with the A and possibly P site tRNAs.</text>
</comment>
<evidence type="ECO:0000256" key="5">
    <source>
        <dbReference type="ARBA" id="ARBA00035198"/>
    </source>
</evidence>
<comment type="subunit">
    <text evidence="6 8">Part of the 50S ribosomal subunit.</text>
</comment>
<dbReference type="Proteomes" id="UP000178302">
    <property type="component" value="Unassembled WGS sequence"/>
</dbReference>
<evidence type="ECO:0000313" key="10">
    <source>
        <dbReference type="Proteomes" id="UP000178302"/>
    </source>
</evidence>
<sequence length="136" mass="15350">MLFPKKVKFRKWQRQRKANPGAETRGTELCFGSFGLKAEDPHWITSQQIESARKAMARFVQKGGKIWIRIFPDKPITKKPPEVKMGKGKGDPVGFVAPVRRGRIIFEIDGIPEDVAREALKRAAAKLPIGTRIVSR</sequence>
<dbReference type="GO" id="GO:0003735">
    <property type="term" value="F:structural constituent of ribosome"/>
    <property type="evidence" value="ECO:0007669"/>
    <property type="project" value="InterPro"/>
</dbReference>
<evidence type="ECO:0000256" key="8">
    <source>
        <dbReference type="RuleBase" id="RU004414"/>
    </source>
</evidence>
<dbReference type="GO" id="GO:0019843">
    <property type="term" value="F:rRNA binding"/>
    <property type="evidence" value="ECO:0007669"/>
    <property type="project" value="UniProtKB-UniRule"/>
</dbReference>
<evidence type="ECO:0000256" key="2">
    <source>
        <dbReference type="ARBA" id="ARBA00022555"/>
    </source>
</evidence>
<comment type="caution">
    <text evidence="9">The sequence shown here is derived from an EMBL/GenBank/DDBJ whole genome shotgun (WGS) entry which is preliminary data.</text>
</comment>
<dbReference type="EMBL" id="MHQZ01000029">
    <property type="protein sequence ID" value="OHA13588.1"/>
    <property type="molecule type" value="Genomic_DNA"/>
</dbReference>
<dbReference type="GO" id="GO:0000049">
    <property type="term" value="F:tRNA binding"/>
    <property type="evidence" value="ECO:0007669"/>
    <property type="project" value="UniProtKB-KW"/>
</dbReference>
<evidence type="ECO:0000256" key="7">
    <source>
        <dbReference type="RuleBase" id="RU004413"/>
    </source>
</evidence>